<organism evidence="2 3">
    <name type="scientific">Eumeta variegata</name>
    <name type="common">Bagworm moth</name>
    <name type="synonym">Eumeta japonica</name>
    <dbReference type="NCBI Taxonomy" id="151549"/>
    <lineage>
        <taxon>Eukaryota</taxon>
        <taxon>Metazoa</taxon>
        <taxon>Ecdysozoa</taxon>
        <taxon>Arthropoda</taxon>
        <taxon>Hexapoda</taxon>
        <taxon>Insecta</taxon>
        <taxon>Pterygota</taxon>
        <taxon>Neoptera</taxon>
        <taxon>Endopterygota</taxon>
        <taxon>Lepidoptera</taxon>
        <taxon>Glossata</taxon>
        <taxon>Ditrysia</taxon>
        <taxon>Tineoidea</taxon>
        <taxon>Psychidae</taxon>
        <taxon>Oiketicinae</taxon>
        <taxon>Eumeta</taxon>
    </lineage>
</organism>
<sequence>MLQCLDSSLSDPFYCRVPILRYCNAFVPNFTTVEFPSNPESKECPYSGKYEISNDEHQRSVRSADGGSPAPSEREETNRKRKSTRSYDKRHNHRINGTRYYNVVSGRRVALARSKRQDDGAEAGAHEGSGSCLGSLRSRLEVGCNSLKNMEFYTICENKELVTSESSNLSNIEHRAEIKYFVKKGKTPKEIFEDMVSVLQESAPSYTMVKKWARLFQQGRESCEDDPRPGRPVSVVTEENVRKIEKLVLADRRIKLWQIAEELQISKGRVGEIIHEHMNMKKISARWIPKMLTPFDKQRRLQTSKDFLELVGDNIDEICDRIVTVDETWVRQYDPESKQESMQWTKKGERPPKKFKAREAVVQKRRGKLSRGVLFLQDNASVHTARVLRQALKDTGFSEIDHPPYSPDLTPSDYFLFSNLKKELRGRRFVDDNQMKMAVESHFDCKEKEYFWAEAAENQPSNLVPSTSLAAGTSTSWHQPSTSTRWLLKSLGPSKDTIRRHTQSLVSESSGSLLPLALHSPSVSPIPPPSVHSPFHRRTSLYIRYPTTSQQDGNALDFSSVISVYRSTYTCHGGWYEEGASFVVTTPVTRDSTAARRYCFVSRDMTAGGLHLTRSAANCDRTLPGQPPTAAPASSRHYPLHTMLNATLIGECQVLTGGAARARRPALAALALQLVCYVIAR</sequence>
<evidence type="ECO:0000313" key="3">
    <source>
        <dbReference type="Proteomes" id="UP000299102"/>
    </source>
</evidence>
<comment type="caution">
    <text evidence="2">The sequence shown here is derived from an EMBL/GenBank/DDBJ whole genome shotgun (WGS) entry which is preliminary data.</text>
</comment>
<protein>
    <submittedName>
        <fullName evidence="2">Histone-lysine N-methyltransferase SETMAR</fullName>
    </submittedName>
</protein>
<dbReference type="OrthoDB" id="9979716at2759"/>
<dbReference type="AlphaFoldDB" id="A0A4C1WRC9"/>
<reference evidence="2 3" key="1">
    <citation type="journal article" date="2019" name="Commun. Biol.">
        <title>The bagworm genome reveals a unique fibroin gene that provides high tensile strength.</title>
        <authorList>
            <person name="Kono N."/>
            <person name="Nakamura H."/>
            <person name="Ohtoshi R."/>
            <person name="Tomita M."/>
            <person name="Numata K."/>
            <person name="Arakawa K."/>
        </authorList>
    </citation>
    <scope>NUCLEOTIDE SEQUENCE [LARGE SCALE GENOMIC DNA]</scope>
</reference>
<dbReference type="InterPro" id="IPR036397">
    <property type="entry name" value="RNaseH_sf"/>
</dbReference>
<dbReference type="EMBL" id="BGZK01000638">
    <property type="protein sequence ID" value="GBP54056.1"/>
    <property type="molecule type" value="Genomic_DNA"/>
</dbReference>
<name>A0A4C1WRC9_EUMVA</name>
<dbReference type="InterPro" id="IPR052709">
    <property type="entry name" value="Transposase-MT_Hybrid"/>
</dbReference>
<dbReference type="GO" id="GO:0032259">
    <property type="term" value="P:methylation"/>
    <property type="evidence" value="ECO:0007669"/>
    <property type="project" value="UniProtKB-KW"/>
</dbReference>
<dbReference type="Gene3D" id="3.30.420.10">
    <property type="entry name" value="Ribonuclease H-like superfamily/Ribonuclease H"/>
    <property type="match status" value="2"/>
</dbReference>
<feature type="region of interest" description="Disordered" evidence="1">
    <location>
        <begin position="37"/>
        <end position="92"/>
    </location>
</feature>
<dbReference type="GO" id="GO:0008168">
    <property type="term" value="F:methyltransferase activity"/>
    <property type="evidence" value="ECO:0007669"/>
    <property type="project" value="UniProtKB-KW"/>
</dbReference>
<gene>
    <name evidence="2" type="primary">SETMAR</name>
    <name evidence="2" type="ORF">EVAR_85359_1</name>
</gene>
<dbReference type="PANTHER" id="PTHR46060">
    <property type="entry name" value="MARINER MOS1 TRANSPOSASE-LIKE PROTEIN"/>
    <property type="match status" value="1"/>
</dbReference>
<dbReference type="PANTHER" id="PTHR46060:SF1">
    <property type="entry name" value="MARINER MOS1 TRANSPOSASE-LIKE PROTEIN"/>
    <property type="match status" value="1"/>
</dbReference>
<dbReference type="GO" id="GO:0003676">
    <property type="term" value="F:nucleic acid binding"/>
    <property type="evidence" value="ECO:0007669"/>
    <property type="project" value="InterPro"/>
</dbReference>
<dbReference type="STRING" id="151549.A0A4C1WRC9"/>
<evidence type="ECO:0000256" key="1">
    <source>
        <dbReference type="SAM" id="MobiDB-lite"/>
    </source>
</evidence>
<keyword evidence="2" id="KW-0489">Methyltransferase</keyword>
<evidence type="ECO:0000313" key="2">
    <source>
        <dbReference type="EMBL" id="GBP54056.1"/>
    </source>
</evidence>
<proteinExistence type="predicted"/>
<dbReference type="Proteomes" id="UP000299102">
    <property type="component" value="Unassembled WGS sequence"/>
</dbReference>
<accession>A0A4C1WRC9</accession>
<keyword evidence="2" id="KW-0808">Transferase</keyword>
<keyword evidence="3" id="KW-1185">Reference proteome</keyword>
<feature type="compositionally biased region" description="Basic residues" evidence="1">
    <location>
        <begin position="79"/>
        <end position="92"/>
    </location>
</feature>